<dbReference type="EMBL" id="JABBNU010000006">
    <property type="protein sequence ID" value="NMM49076.1"/>
    <property type="molecule type" value="Genomic_DNA"/>
</dbReference>
<feature type="short sequence motif" description="GXGXXG" evidence="3">
    <location>
        <begin position="11"/>
        <end position="16"/>
    </location>
</feature>
<keyword evidence="2 3" id="KW-0443">Lipid metabolism</keyword>
<dbReference type="Gene3D" id="3.40.1090.10">
    <property type="entry name" value="Cytosolic phospholipase A2 catalytic domain"/>
    <property type="match status" value="1"/>
</dbReference>
<sequence length="339" mass="38308">MKKVRILSIDGGGIRGIIPGLILTRLEKKLQDRTNNPEAKLADYFDFMAGTSTGAILVLFYLVPGENNKPKFSAIEAVNLYLEKGGDIFDLNLWEEYIKANMDEKFNAKALENALNDTFQDLTLSDLIKPCIISSYDILNGKPHFFKQHLSKNDIYNFKVKDVARATSAAPTYFECAHVKNQIDTPFPLIDGGVFVNNPALVSYSEARTMEFGDIKNPTAKDMMILSLGTGSSPKQYEYDKVKNWGPLNWIKPLIDIMMEGNSQTVDHHLCQIYDTLKEEDKHDYFRLTPEKLKADSAMDNASPGNLQKLKEDALNYLSDNDIDKKLDIITEKLIEYGE</sequence>
<keyword evidence="6" id="KW-1185">Reference proteome</keyword>
<keyword evidence="3" id="KW-0442">Lipid degradation</keyword>
<dbReference type="SUPFAM" id="SSF52151">
    <property type="entry name" value="FabD/lysophospholipase-like"/>
    <property type="match status" value="1"/>
</dbReference>
<gene>
    <name evidence="5" type="ORF">HH304_11755</name>
</gene>
<feature type="active site" description="Proton acceptor" evidence="3">
    <location>
        <position position="191"/>
    </location>
</feature>
<evidence type="ECO:0000256" key="2">
    <source>
        <dbReference type="ARBA" id="ARBA00023098"/>
    </source>
</evidence>
<comment type="caution">
    <text evidence="5">The sequence shown here is derived from an EMBL/GenBank/DDBJ whole genome shotgun (WGS) entry which is preliminary data.</text>
</comment>
<keyword evidence="3" id="KW-0378">Hydrolase</keyword>
<dbReference type="InterPro" id="IPR016035">
    <property type="entry name" value="Acyl_Trfase/lysoPLipase"/>
</dbReference>
<dbReference type="GO" id="GO:0016042">
    <property type="term" value="P:lipid catabolic process"/>
    <property type="evidence" value="ECO:0007669"/>
    <property type="project" value="UniProtKB-UniRule"/>
</dbReference>
<dbReference type="PANTHER" id="PTHR32176:SF92">
    <property type="entry name" value="XYLOSE ISOMERASE"/>
    <property type="match status" value="1"/>
</dbReference>
<name>A0A848IZN9_9BACT</name>
<organism evidence="5 6">
    <name type="scientific">Marinigracilibium pacificum</name>
    <dbReference type="NCBI Taxonomy" id="2729599"/>
    <lineage>
        <taxon>Bacteria</taxon>
        <taxon>Pseudomonadati</taxon>
        <taxon>Bacteroidota</taxon>
        <taxon>Cytophagia</taxon>
        <taxon>Cytophagales</taxon>
        <taxon>Flammeovirgaceae</taxon>
        <taxon>Marinigracilibium</taxon>
    </lineage>
</organism>
<proteinExistence type="inferred from homology"/>
<evidence type="ECO:0000313" key="6">
    <source>
        <dbReference type="Proteomes" id="UP000559010"/>
    </source>
</evidence>
<evidence type="ECO:0000256" key="3">
    <source>
        <dbReference type="PROSITE-ProRule" id="PRU01161"/>
    </source>
</evidence>
<evidence type="ECO:0000259" key="4">
    <source>
        <dbReference type="PROSITE" id="PS51635"/>
    </source>
</evidence>
<dbReference type="GO" id="GO:0004620">
    <property type="term" value="F:phospholipase activity"/>
    <property type="evidence" value="ECO:0007669"/>
    <property type="project" value="TreeGrafter"/>
</dbReference>
<feature type="active site" description="Nucleophile" evidence="3">
    <location>
        <position position="52"/>
    </location>
</feature>
<dbReference type="RefSeq" id="WP_169681650.1">
    <property type="nucleotide sequence ID" value="NZ_JABBNU010000006.1"/>
</dbReference>
<dbReference type="AlphaFoldDB" id="A0A848IZN9"/>
<evidence type="ECO:0000256" key="1">
    <source>
        <dbReference type="ARBA" id="ARBA00010240"/>
    </source>
</evidence>
<feature type="domain" description="PNPLA" evidence="4">
    <location>
        <begin position="7"/>
        <end position="204"/>
    </location>
</feature>
<feature type="short sequence motif" description="DGA/G" evidence="3">
    <location>
        <begin position="191"/>
        <end position="193"/>
    </location>
</feature>
<comment type="similarity">
    <text evidence="1">Belongs to the patatin family.</text>
</comment>
<evidence type="ECO:0000313" key="5">
    <source>
        <dbReference type="EMBL" id="NMM49076.1"/>
    </source>
</evidence>
<reference evidence="5 6" key="1">
    <citation type="submission" date="2020-04" db="EMBL/GenBank/DDBJ databases">
        <title>Flammeovirgaceae bacterium KN852 isolated from deep sea.</title>
        <authorList>
            <person name="Zhang D.-C."/>
        </authorList>
    </citation>
    <scope>NUCLEOTIDE SEQUENCE [LARGE SCALE GENOMIC DNA]</scope>
    <source>
        <strain evidence="5 6">KN852</strain>
    </source>
</reference>
<dbReference type="PROSITE" id="PS51635">
    <property type="entry name" value="PNPLA"/>
    <property type="match status" value="1"/>
</dbReference>
<dbReference type="InterPro" id="IPR002641">
    <property type="entry name" value="PNPLA_dom"/>
</dbReference>
<protein>
    <submittedName>
        <fullName evidence="5">Patatin</fullName>
    </submittedName>
</protein>
<dbReference type="GO" id="GO:0047372">
    <property type="term" value="F:monoacylglycerol lipase activity"/>
    <property type="evidence" value="ECO:0007669"/>
    <property type="project" value="TreeGrafter"/>
</dbReference>
<dbReference type="Proteomes" id="UP000559010">
    <property type="component" value="Unassembled WGS sequence"/>
</dbReference>
<dbReference type="PANTHER" id="PTHR32176">
    <property type="entry name" value="XYLOSE ISOMERASE"/>
    <property type="match status" value="1"/>
</dbReference>
<dbReference type="Pfam" id="PF01734">
    <property type="entry name" value="Patatin"/>
    <property type="match status" value="1"/>
</dbReference>
<accession>A0A848IZN9</accession>
<feature type="short sequence motif" description="GXSXG" evidence="3">
    <location>
        <begin position="50"/>
        <end position="54"/>
    </location>
</feature>